<dbReference type="InterPro" id="IPR013087">
    <property type="entry name" value="Znf_C2H2_type"/>
</dbReference>
<evidence type="ECO:0000256" key="8">
    <source>
        <dbReference type="ARBA" id="ARBA00023163"/>
    </source>
</evidence>
<comment type="subcellular location">
    <subcellularLocation>
        <location evidence="1">Nucleus</location>
    </subcellularLocation>
</comment>
<dbReference type="PANTHER" id="PTHR14003">
    <property type="entry name" value="TRANSCRIPTIONAL REPRESSOR PROTEIN YY"/>
    <property type="match status" value="1"/>
</dbReference>
<dbReference type="GO" id="GO:0031519">
    <property type="term" value="C:PcG protein complex"/>
    <property type="evidence" value="ECO:0007669"/>
    <property type="project" value="TreeGrafter"/>
</dbReference>
<evidence type="ECO:0000256" key="1">
    <source>
        <dbReference type="ARBA" id="ARBA00004123"/>
    </source>
</evidence>
<name>A0A0A1XRR9_ZEUCU</name>
<gene>
    <name evidence="12" type="primary">pho_1</name>
    <name evidence="12" type="ORF">g.30578</name>
</gene>
<accession>A0A0A1XRR9</accession>
<keyword evidence="5" id="KW-0862">Zinc</keyword>
<dbReference type="EMBL" id="GBXI01000591">
    <property type="protein sequence ID" value="JAD13701.1"/>
    <property type="molecule type" value="Transcribed_RNA"/>
</dbReference>
<keyword evidence="2" id="KW-0479">Metal-binding</keyword>
<dbReference type="GO" id="GO:0000785">
    <property type="term" value="C:chromatin"/>
    <property type="evidence" value="ECO:0007669"/>
    <property type="project" value="TreeGrafter"/>
</dbReference>
<dbReference type="FunFam" id="3.30.160.60:FF:000104">
    <property type="entry name" value="Transcriptional repressor protein YY1"/>
    <property type="match status" value="1"/>
</dbReference>
<protein>
    <submittedName>
        <fullName evidence="12">Polycomb protein PHO</fullName>
    </submittedName>
</protein>
<evidence type="ECO:0000256" key="10">
    <source>
        <dbReference type="PROSITE-ProRule" id="PRU00042"/>
    </source>
</evidence>
<dbReference type="GO" id="GO:0000978">
    <property type="term" value="F:RNA polymerase II cis-regulatory region sequence-specific DNA binding"/>
    <property type="evidence" value="ECO:0007669"/>
    <property type="project" value="TreeGrafter"/>
</dbReference>
<feature type="domain" description="C2H2-type" evidence="11">
    <location>
        <begin position="494"/>
        <end position="521"/>
    </location>
</feature>
<keyword evidence="6" id="KW-0805">Transcription regulation</keyword>
<evidence type="ECO:0000256" key="3">
    <source>
        <dbReference type="ARBA" id="ARBA00022737"/>
    </source>
</evidence>
<feature type="domain" description="C2H2-type" evidence="11">
    <location>
        <begin position="522"/>
        <end position="551"/>
    </location>
</feature>
<reference evidence="12" key="2">
    <citation type="journal article" date="2015" name="Gigascience">
        <title>Reconstructing a comprehensive transcriptome assembly of a white-pupal translocated strain of the pest fruit fly Bactrocera cucurbitae.</title>
        <authorList>
            <person name="Sim S.B."/>
            <person name="Calla B."/>
            <person name="Hall B."/>
            <person name="DeRego T."/>
            <person name="Geib S.M."/>
        </authorList>
    </citation>
    <scope>NUCLEOTIDE SEQUENCE</scope>
</reference>
<dbReference type="FunFam" id="3.30.160.60:FF:000109">
    <property type="entry name" value="Transcriptional repressor protein YY1"/>
    <property type="match status" value="1"/>
</dbReference>
<evidence type="ECO:0000259" key="11">
    <source>
        <dbReference type="PROSITE" id="PS50157"/>
    </source>
</evidence>
<keyword evidence="3" id="KW-0677">Repeat</keyword>
<evidence type="ECO:0000256" key="7">
    <source>
        <dbReference type="ARBA" id="ARBA00023125"/>
    </source>
</evidence>
<evidence type="ECO:0000256" key="2">
    <source>
        <dbReference type="ARBA" id="ARBA00022723"/>
    </source>
</evidence>
<dbReference type="FunFam" id="3.30.160.60:FF:000163">
    <property type="entry name" value="transcriptional repressor protein YY1"/>
    <property type="match status" value="1"/>
</dbReference>
<evidence type="ECO:0000256" key="5">
    <source>
        <dbReference type="ARBA" id="ARBA00022833"/>
    </source>
</evidence>
<dbReference type="SUPFAM" id="SSF57667">
    <property type="entry name" value="beta-beta-alpha zinc fingers"/>
    <property type="match status" value="3"/>
</dbReference>
<dbReference type="GO" id="GO:0008270">
    <property type="term" value="F:zinc ion binding"/>
    <property type="evidence" value="ECO:0007669"/>
    <property type="project" value="UniProtKB-KW"/>
</dbReference>
<dbReference type="SMART" id="SM00355">
    <property type="entry name" value="ZnF_C2H2"/>
    <property type="match status" value="4"/>
</dbReference>
<dbReference type="PANTHER" id="PTHR14003:SF19">
    <property type="entry name" value="YY2 TRANSCRIPTION FACTOR"/>
    <property type="match status" value="1"/>
</dbReference>
<dbReference type="GeneID" id="105218333"/>
<dbReference type="InterPro" id="IPR036236">
    <property type="entry name" value="Znf_C2H2_sf"/>
</dbReference>
<dbReference type="AlphaFoldDB" id="A0A0A1XRR9"/>
<dbReference type="Pfam" id="PF00096">
    <property type="entry name" value="zf-C2H2"/>
    <property type="match status" value="3"/>
</dbReference>
<evidence type="ECO:0000256" key="6">
    <source>
        <dbReference type="ARBA" id="ARBA00023015"/>
    </source>
</evidence>
<keyword evidence="4 10" id="KW-0863">Zinc-finger</keyword>
<reference evidence="12" key="1">
    <citation type="submission" date="2014-11" db="EMBL/GenBank/DDBJ databases">
        <authorList>
            <person name="Geib S."/>
        </authorList>
    </citation>
    <scope>NUCLEOTIDE SEQUENCE</scope>
</reference>
<keyword evidence="9" id="KW-0539">Nucleus</keyword>
<dbReference type="PROSITE" id="PS00028">
    <property type="entry name" value="ZINC_FINGER_C2H2_1"/>
    <property type="match status" value="3"/>
</dbReference>
<feature type="domain" description="C2H2-type" evidence="11">
    <location>
        <begin position="552"/>
        <end position="581"/>
    </location>
</feature>
<evidence type="ECO:0000256" key="4">
    <source>
        <dbReference type="ARBA" id="ARBA00022771"/>
    </source>
</evidence>
<keyword evidence="8" id="KW-0804">Transcription</keyword>
<dbReference type="Gene3D" id="3.30.160.60">
    <property type="entry name" value="Classic Zinc Finger"/>
    <property type="match status" value="4"/>
</dbReference>
<keyword evidence="7" id="KW-0238">DNA-binding</keyword>
<dbReference type="GO" id="GO:0005667">
    <property type="term" value="C:transcription regulator complex"/>
    <property type="evidence" value="ECO:0007669"/>
    <property type="project" value="TreeGrafter"/>
</dbReference>
<dbReference type="PROSITE" id="PS50157">
    <property type="entry name" value="ZINC_FINGER_C2H2_2"/>
    <property type="match status" value="3"/>
</dbReference>
<evidence type="ECO:0000313" key="12">
    <source>
        <dbReference type="EMBL" id="JAD13701.1"/>
    </source>
</evidence>
<dbReference type="OrthoDB" id="10264072at2759"/>
<evidence type="ECO:0000256" key="9">
    <source>
        <dbReference type="ARBA" id="ARBA00023242"/>
    </source>
</evidence>
<proteinExistence type="predicted"/>
<dbReference type="GO" id="GO:0000981">
    <property type="term" value="F:DNA-binding transcription factor activity, RNA polymerase II-specific"/>
    <property type="evidence" value="ECO:0007669"/>
    <property type="project" value="TreeGrafter"/>
</dbReference>
<organism evidence="12">
    <name type="scientific">Zeugodacus cucurbitae</name>
    <name type="common">Melon fruit fly</name>
    <name type="synonym">Bactrocera cucurbitae</name>
    <dbReference type="NCBI Taxonomy" id="28588"/>
    <lineage>
        <taxon>Eukaryota</taxon>
        <taxon>Metazoa</taxon>
        <taxon>Ecdysozoa</taxon>
        <taxon>Arthropoda</taxon>
        <taxon>Hexapoda</taxon>
        <taxon>Insecta</taxon>
        <taxon>Pterygota</taxon>
        <taxon>Neoptera</taxon>
        <taxon>Endopterygota</taxon>
        <taxon>Diptera</taxon>
        <taxon>Brachycera</taxon>
        <taxon>Muscomorpha</taxon>
        <taxon>Tephritoidea</taxon>
        <taxon>Tephritidae</taxon>
        <taxon>Zeugodacus</taxon>
        <taxon>Zeugodacus</taxon>
    </lineage>
</organism>
<sequence>MSQSNILCEVEQTDSMEEVIDRETFNNMNVTAVSVGYPQFGILVRSDQYEEEVASKNEDPQDIVMQNIEDVFKSEGIVIHSDSHLPTNHKKTANDHSFNSNLYVESSVPMVETPSQLTVISTRKRRPVIKQLNPVTLTSNVGDDQMSTIGAHDDQILSGEFRNNVVLFNQQQQKYINKYELPQLQHTAGAVTTNTSNTICYKPVEIMEEPAKPRRWEQKQVQIKTMEGEFSVTMWASGNSDDETSNPEHETDYQEFISCEEQEVDEGCNISDPVQGLVPTIDSNDFQPDHLLHRQLILQQQELHPSQVLVQNAVDSSDASNPLDGGCGGTNGPTLIGLDISSHPQLSEYAGPSNIDNNLRFKKTVSNNKTDTFITSDEKNAKNVVLPVSRTAVLTAPLMHPTNAAVITMTSMDSGTLSTSTLPVSVVVQQNQQVISTSPPPLSYSNKINTAATETNCNGPGEKRIACPQKGCYKFFRDNSAMRKHLHTHGPRVHVCAECGKAFVESSKLKRHQLVHTGEKPFQCTFEGCGKRFSLDFNLRTHVRIHTGDRPYVCPFDGCNKKFAQSTNLKSHILTHAKTKRSTLVGNCSNISNDSSSVVQIATQNLIKVEMNEIDSNSSYVVYTD</sequence>